<keyword evidence="2" id="KW-1133">Transmembrane helix</keyword>
<evidence type="ECO:0000313" key="3">
    <source>
        <dbReference type="EMBL" id="CAD0097290.1"/>
    </source>
</evidence>
<proteinExistence type="predicted"/>
<evidence type="ECO:0000313" key="4">
    <source>
        <dbReference type="Proteomes" id="UP000716446"/>
    </source>
</evidence>
<feature type="region of interest" description="Disordered" evidence="1">
    <location>
        <begin position="1"/>
        <end position="25"/>
    </location>
</feature>
<accession>A0A9N8PJZ4</accession>
<evidence type="ECO:0000256" key="2">
    <source>
        <dbReference type="SAM" id="Phobius"/>
    </source>
</evidence>
<feature type="compositionally biased region" description="Basic and acidic residues" evidence="1">
    <location>
        <begin position="11"/>
        <end position="24"/>
    </location>
</feature>
<feature type="region of interest" description="Disordered" evidence="1">
    <location>
        <begin position="92"/>
        <end position="118"/>
    </location>
</feature>
<dbReference type="AlphaFoldDB" id="A0A9N8PJZ4"/>
<gene>
    <name evidence="3" type="ORF">AWRI4619_LOCUS9704</name>
</gene>
<keyword evidence="2" id="KW-0812">Transmembrane</keyword>
<sequence>MECGANKRGRDRNDGLTGGEKELDGILAEPIDEEKDVEPVDNDWVSRTDKVDENVRNTGLRTVRSLVNGGLALFALGALSPVGLLLKHLDDMKSDKDDSGSENRDNEVEKSTVDDNDL</sequence>
<dbReference type="EMBL" id="CAIJEN010000017">
    <property type="protein sequence ID" value="CAD0097290.1"/>
    <property type="molecule type" value="Genomic_DNA"/>
</dbReference>
<organism evidence="3 4">
    <name type="scientific">Aureobasidium vineae</name>
    <dbReference type="NCBI Taxonomy" id="2773715"/>
    <lineage>
        <taxon>Eukaryota</taxon>
        <taxon>Fungi</taxon>
        <taxon>Dikarya</taxon>
        <taxon>Ascomycota</taxon>
        <taxon>Pezizomycotina</taxon>
        <taxon>Dothideomycetes</taxon>
        <taxon>Dothideomycetidae</taxon>
        <taxon>Dothideales</taxon>
        <taxon>Saccotheciaceae</taxon>
        <taxon>Aureobasidium</taxon>
    </lineage>
</organism>
<comment type="caution">
    <text evidence="3">The sequence shown here is derived from an EMBL/GenBank/DDBJ whole genome shotgun (WGS) entry which is preliminary data.</text>
</comment>
<evidence type="ECO:0000256" key="1">
    <source>
        <dbReference type="SAM" id="MobiDB-lite"/>
    </source>
</evidence>
<protein>
    <submittedName>
        <fullName evidence="3">Uncharacterized protein</fullName>
    </submittedName>
</protein>
<keyword evidence="4" id="KW-1185">Reference proteome</keyword>
<feature type="transmembrane region" description="Helical" evidence="2">
    <location>
        <begin position="66"/>
        <end position="86"/>
    </location>
</feature>
<keyword evidence="2" id="KW-0472">Membrane</keyword>
<reference evidence="3" key="1">
    <citation type="submission" date="2020-06" db="EMBL/GenBank/DDBJ databases">
        <authorList>
            <person name="Onetto C."/>
        </authorList>
    </citation>
    <scope>NUCLEOTIDE SEQUENCE</scope>
</reference>
<dbReference type="Proteomes" id="UP000716446">
    <property type="component" value="Unassembled WGS sequence"/>
</dbReference>
<name>A0A9N8PJZ4_9PEZI</name>